<keyword evidence="1" id="KW-0472">Membrane</keyword>
<evidence type="ECO:0000313" key="3">
    <source>
        <dbReference type="Proteomes" id="UP001626550"/>
    </source>
</evidence>
<evidence type="ECO:0000256" key="1">
    <source>
        <dbReference type="SAM" id="Phobius"/>
    </source>
</evidence>
<keyword evidence="1" id="KW-0812">Transmembrane</keyword>
<feature type="non-terminal residue" evidence="2">
    <location>
        <position position="1"/>
    </location>
</feature>
<organism evidence="2 3">
    <name type="scientific">Cichlidogyrus casuarinus</name>
    <dbReference type="NCBI Taxonomy" id="1844966"/>
    <lineage>
        <taxon>Eukaryota</taxon>
        <taxon>Metazoa</taxon>
        <taxon>Spiralia</taxon>
        <taxon>Lophotrochozoa</taxon>
        <taxon>Platyhelminthes</taxon>
        <taxon>Monogenea</taxon>
        <taxon>Monopisthocotylea</taxon>
        <taxon>Dactylogyridea</taxon>
        <taxon>Ancyrocephalidae</taxon>
        <taxon>Cichlidogyrus</taxon>
    </lineage>
</organism>
<feature type="transmembrane region" description="Helical" evidence="1">
    <location>
        <begin position="34"/>
        <end position="53"/>
    </location>
</feature>
<keyword evidence="1" id="KW-1133">Transmembrane helix</keyword>
<dbReference type="EMBL" id="JBJKFK010005607">
    <property type="protein sequence ID" value="KAL3308231.1"/>
    <property type="molecule type" value="Genomic_DNA"/>
</dbReference>
<protein>
    <submittedName>
        <fullName evidence="2">Uncharacterized protein</fullName>
    </submittedName>
</protein>
<dbReference type="AlphaFoldDB" id="A0ABD2PP60"/>
<name>A0ABD2PP60_9PLAT</name>
<proteinExistence type="predicted"/>
<gene>
    <name evidence="2" type="ORF">Ciccas_013241</name>
</gene>
<reference evidence="2 3" key="1">
    <citation type="submission" date="2024-11" db="EMBL/GenBank/DDBJ databases">
        <title>Adaptive evolution of stress response genes in parasites aligns with host niche diversity.</title>
        <authorList>
            <person name="Hahn C."/>
            <person name="Resl P."/>
        </authorList>
    </citation>
    <scope>NUCLEOTIDE SEQUENCE [LARGE SCALE GENOMIC DNA]</scope>
    <source>
        <strain evidence="2">EGGRZ-B1_66</strain>
        <tissue evidence="2">Body</tissue>
    </source>
</reference>
<sequence length="86" mass="10149">PNDLAFPSRDLPYSLHIQAGIQLWMRHFLRIHDIQSVAMFSLFLLGLTVWYAPKTMLVDAGTRTKQRRATVQEEMQLKTRRKWHGK</sequence>
<accession>A0ABD2PP60</accession>
<evidence type="ECO:0000313" key="2">
    <source>
        <dbReference type="EMBL" id="KAL3308231.1"/>
    </source>
</evidence>
<keyword evidence="3" id="KW-1185">Reference proteome</keyword>
<comment type="caution">
    <text evidence="2">The sequence shown here is derived from an EMBL/GenBank/DDBJ whole genome shotgun (WGS) entry which is preliminary data.</text>
</comment>
<dbReference type="Proteomes" id="UP001626550">
    <property type="component" value="Unassembled WGS sequence"/>
</dbReference>